<feature type="transmembrane region" description="Helical" evidence="4">
    <location>
        <begin position="124"/>
        <end position="148"/>
    </location>
</feature>
<dbReference type="PANTHER" id="PTHR45138:SF9">
    <property type="entry name" value="DIGUANYLATE CYCLASE DGCM-RELATED"/>
    <property type="match status" value="1"/>
</dbReference>
<dbReference type="Proteomes" id="UP000018418">
    <property type="component" value="Unassembled WGS sequence"/>
</dbReference>
<dbReference type="PATRIC" id="fig|1341683.3.peg.2662"/>
<evidence type="ECO:0000256" key="1">
    <source>
        <dbReference type="ARBA" id="ARBA00001946"/>
    </source>
</evidence>
<dbReference type="InterPro" id="IPR050469">
    <property type="entry name" value="Diguanylate_Cyclase"/>
</dbReference>
<comment type="cofactor">
    <cofactor evidence="1">
        <name>Mg(2+)</name>
        <dbReference type="ChEBI" id="CHEBI:18420"/>
    </cofactor>
</comment>
<dbReference type="RefSeq" id="WP_004898100.1">
    <property type="nucleotide sequence ID" value="NZ_KI530764.1"/>
</dbReference>
<dbReference type="PROSITE" id="PS50887">
    <property type="entry name" value="GGDEF"/>
    <property type="match status" value="1"/>
</dbReference>
<keyword evidence="4" id="KW-1133">Transmembrane helix</keyword>
<evidence type="ECO:0000256" key="2">
    <source>
        <dbReference type="ARBA" id="ARBA00012528"/>
    </source>
</evidence>
<dbReference type="PANTHER" id="PTHR45138">
    <property type="entry name" value="REGULATORY COMPONENTS OF SENSORY TRANSDUCTION SYSTEM"/>
    <property type="match status" value="1"/>
</dbReference>
<proteinExistence type="predicted"/>
<dbReference type="FunFam" id="3.30.70.270:FF:000001">
    <property type="entry name" value="Diguanylate cyclase domain protein"/>
    <property type="match status" value="1"/>
</dbReference>
<dbReference type="EC" id="2.7.7.65" evidence="2"/>
<dbReference type="AlphaFoldDB" id="V2UKF5"/>
<dbReference type="NCBIfam" id="TIGR00254">
    <property type="entry name" value="GGDEF"/>
    <property type="match status" value="1"/>
</dbReference>
<evidence type="ECO:0000256" key="4">
    <source>
        <dbReference type="SAM" id="Phobius"/>
    </source>
</evidence>
<feature type="transmembrane region" description="Helical" evidence="4">
    <location>
        <begin position="33"/>
        <end position="52"/>
    </location>
</feature>
<feature type="transmembrane region" description="Helical" evidence="4">
    <location>
        <begin position="7"/>
        <end position="27"/>
    </location>
</feature>
<comment type="caution">
    <text evidence="6">The sequence shown here is derived from an EMBL/GenBank/DDBJ whole genome shotgun (WGS) entry which is preliminary data.</text>
</comment>
<evidence type="ECO:0000259" key="5">
    <source>
        <dbReference type="PROSITE" id="PS50887"/>
    </source>
</evidence>
<evidence type="ECO:0000313" key="6">
    <source>
        <dbReference type="EMBL" id="ESK49120.1"/>
    </source>
</evidence>
<dbReference type="SUPFAM" id="SSF55073">
    <property type="entry name" value="Nucleotide cyclase"/>
    <property type="match status" value="1"/>
</dbReference>
<dbReference type="InterPro" id="IPR000160">
    <property type="entry name" value="GGDEF_dom"/>
</dbReference>
<feature type="domain" description="GGDEF" evidence="5">
    <location>
        <begin position="223"/>
        <end position="351"/>
    </location>
</feature>
<dbReference type="SMART" id="SM00267">
    <property type="entry name" value="GGDEF"/>
    <property type="match status" value="1"/>
</dbReference>
<dbReference type="CDD" id="cd01949">
    <property type="entry name" value="GGDEF"/>
    <property type="match status" value="1"/>
</dbReference>
<keyword evidence="4" id="KW-0812">Transmembrane</keyword>
<dbReference type="EMBL" id="AYEU01000010">
    <property type="protein sequence ID" value="ESK49120.1"/>
    <property type="molecule type" value="Genomic_DNA"/>
</dbReference>
<feature type="transmembrane region" description="Helical" evidence="4">
    <location>
        <begin position="90"/>
        <end position="112"/>
    </location>
</feature>
<comment type="catalytic activity">
    <reaction evidence="3">
        <text>2 GTP = 3',3'-c-di-GMP + 2 diphosphate</text>
        <dbReference type="Rhea" id="RHEA:24898"/>
        <dbReference type="ChEBI" id="CHEBI:33019"/>
        <dbReference type="ChEBI" id="CHEBI:37565"/>
        <dbReference type="ChEBI" id="CHEBI:58805"/>
        <dbReference type="EC" id="2.7.7.65"/>
    </reaction>
</comment>
<keyword evidence="4" id="KW-0472">Membrane</keyword>
<dbReference type="HOGENOM" id="CLU_000445_11_1_6"/>
<dbReference type="Pfam" id="PF00990">
    <property type="entry name" value="GGDEF"/>
    <property type="match status" value="1"/>
</dbReference>
<organism evidence="6 7">
    <name type="scientific">Acinetobacter brisouii CIP 110357</name>
    <dbReference type="NCBI Taxonomy" id="1341683"/>
    <lineage>
        <taxon>Bacteria</taxon>
        <taxon>Pseudomonadati</taxon>
        <taxon>Pseudomonadota</taxon>
        <taxon>Gammaproteobacteria</taxon>
        <taxon>Moraxellales</taxon>
        <taxon>Moraxellaceae</taxon>
        <taxon>Acinetobacter</taxon>
    </lineage>
</organism>
<feature type="transmembrane region" description="Helical" evidence="4">
    <location>
        <begin position="64"/>
        <end position="84"/>
    </location>
</feature>
<reference evidence="6 7" key="1">
    <citation type="submission" date="2013-10" db="EMBL/GenBank/DDBJ databases">
        <title>The Genome Sequence of Acinetobacter brisouii CIP 110357.</title>
        <authorList>
            <consortium name="The Broad Institute Genomics Platform"/>
            <consortium name="The Broad Institute Genome Sequencing Center for Infectious Disease"/>
            <person name="Cerqueira G."/>
            <person name="Feldgarden M."/>
            <person name="Courvalin P."/>
            <person name="Grillot-Courvalin C."/>
            <person name="Clermont D."/>
            <person name="Rocha E."/>
            <person name="Yoon E.-J."/>
            <person name="Nemec A."/>
            <person name="Young S.K."/>
            <person name="Zeng Q."/>
            <person name="Gargeya S."/>
            <person name="Fitzgerald M."/>
            <person name="Abouelleil A."/>
            <person name="Alvarado L."/>
            <person name="Berlin A.M."/>
            <person name="Chapman S.B."/>
            <person name="Gainer-Dewar J."/>
            <person name="Goldberg J."/>
            <person name="Gnerre S."/>
            <person name="Griggs A."/>
            <person name="Gujja S."/>
            <person name="Hansen M."/>
            <person name="Howarth C."/>
            <person name="Imamovic A."/>
            <person name="Ireland A."/>
            <person name="Larimer J."/>
            <person name="McCowan C."/>
            <person name="Murphy C."/>
            <person name="Pearson M."/>
            <person name="Poon T.W."/>
            <person name="Priest M."/>
            <person name="Roberts A."/>
            <person name="Saif S."/>
            <person name="Shea T."/>
            <person name="Sykes S."/>
            <person name="Wortman J."/>
            <person name="Nusbaum C."/>
            <person name="Birren B."/>
        </authorList>
    </citation>
    <scope>NUCLEOTIDE SEQUENCE [LARGE SCALE GENOMIC DNA]</scope>
    <source>
        <strain evidence="6 7">CIP 110357</strain>
    </source>
</reference>
<gene>
    <name evidence="6" type="ORF">P255_02695</name>
</gene>
<dbReference type="InterPro" id="IPR043128">
    <property type="entry name" value="Rev_trsase/Diguanyl_cyclase"/>
</dbReference>
<dbReference type="STRING" id="396323.VH98_09595"/>
<sequence>MFHAPKYLFWCGIGYILPSSALGIQSLMTNEQMTLTAPWIGILYLCGTWALTHGIRLKVKAKSYFLASLLLVLCGICLLGYLSYIDQKFWLRMLTINFVITCLLAMVVPGVYSYFKQVSLLGKIFCFSYFFLTIYNAIRFLVILFYLQDIDAINLSFSNWWMLMLAINIILSIWFAIIIVATTIKEQFTLLNHERYQDPLTKLYNRRGFFEKTDMLIKKYQAANLYIIMCDIDHFKKINDTWGHAIGDKILCDIAHILKDSVREDDLIARFGGEEFVIMIKCSNYASTIKLADRIRDRIEKQSFTEHYIDVTVSFGIAEIESHTQLLQTLELADKRLYIAKNNGRNQICFH</sequence>
<dbReference type="GO" id="GO:0052621">
    <property type="term" value="F:diguanylate cyclase activity"/>
    <property type="evidence" value="ECO:0007669"/>
    <property type="project" value="UniProtKB-EC"/>
</dbReference>
<accession>V2UKF5</accession>
<evidence type="ECO:0000313" key="7">
    <source>
        <dbReference type="Proteomes" id="UP000018418"/>
    </source>
</evidence>
<dbReference type="Gene3D" id="3.30.70.270">
    <property type="match status" value="1"/>
</dbReference>
<evidence type="ECO:0000256" key="3">
    <source>
        <dbReference type="ARBA" id="ARBA00034247"/>
    </source>
</evidence>
<protein>
    <recommendedName>
        <fullName evidence="2">diguanylate cyclase</fullName>
        <ecNumber evidence="2">2.7.7.65</ecNumber>
    </recommendedName>
</protein>
<name>V2UKF5_9GAMM</name>
<feature type="transmembrane region" description="Helical" evidence="4">
    <location>
        <begin position="160"/>
        <end position="181"/>
    </location>
</feature>
<keyword evidence="7" id="KW-1185">Reference proteome</keyword>
<dbReference type="InterPro" id="IPR029787">
    <property type="entry name" value="Nucleotide_cyclase"/>
</dbReference>